<gene>
    <name evidence="1" type="ORF">N7493_009009</name>
</gene>
<dbReference type="AlphaFoldDB" id="A0AAD6HFU8"/>
<accession>A0AAD6HFU8</accession>
<evidence type="ECO:0000313" key="1">
    <source>
        <dbReference type="EMBL" id="KAJ5712541.1"/>
    </source>
</evidence>
<dbReference type="InterPro" id="IPR055530">
    <property type="entry name" value="DUF7104"/>
</dbReference>
<sequence length="211" mass="23965">MSGLLERLQEEQSRIVREVLKLGVEVTGFDVDEIISDFLERLEAERGRVTKEVLKIAAANPKGGGFFKGLLEYTGNNSAVPEEVIMTAARNTDRYAYLIMKSILDHQGEGFLVPEEVLKEAAVNSGEWGYKIIETILEERESLVLSEEVVKEVTKHANWEDMFDALFRVRGESVPLSKEVLKAAAENIGEDETRMMEILCQNRQRIADRFW</sequence>
<dbReference type="EMBL" id="JAQJAN010000013">
    <property type="protein sequence ID" value="KAJ5712541.1"/>
    <property type="molecule type" value="Genomic_DNA"/>
</dbReference>
<comment type="caution">
    <text evidence="1">The sequence shown here is derived from an EMBL/GenBank/DDBJ whole genome shotgun (WGS) entry which is preliminary data.</text>
</comment>
<dbReference type="Proteomes" id="UP001215712">
    <property type="component" value="Unassembled WGS sequence"/>
</dbReference>
<keyword evidence="2" id="KW-1185">Reference proteome</keyword>
<reference evidence="1" key="2">
    <citation type="submission" date="2023-01" db="EMBL/GenBank/DDBJ databases">
        <authorList>
            <person name="Petersen C."/>
        </authorList>
    </citation>
    <scope>NUCLEOTIDE SEQUENCE</scope>
    <source>
        <strain evidence="1">IBT 17514</strain>
    </source>
</reference>
<dbReference type="Pfam" id="PF23397">
    <property type="entry name" value="DUF7104"/>
    <property type="match status" value="1"/>
</dbReference>
<evidence type="ECO:0000313" key="2">
    <source>
        <dbReference type="Proteomes" id="UP001215712"/>
    </source>
</evidence>
<protein>
    <submittedName>
        <fullName evidence="1">Uncharacterized protein</fullName>
    </submittedName>
</protein>
<organism evidence="1 2">
    <name type="scientific">Penicillium malachiteum</name>
    <dbReference type="NCBI Taxonomy" id="1324776"/>
    <lineage>
        <taxon>Eukaryota</taxon>
        <taxon>Fungi</taxon>
        <taxon>Dikarya</taxon>
        <taxon>Ascomycota</taxon>
        <taxon>Pezizomycotina</taxon>
        <taxon>Eurotiomycetes</taxon>
        <taxon>Eurotiomycetidae</taxon>
        <taxon>Eurotiales</taxon>
        <taxon>Aspergillaceae</taxon>
        <taxon>Penicillium</taxon>
    </lineage>
</organism>
<reference evidence="1" key="1">
    <citation type="journal article" date="2023" name="IMA Fungus">
        <title>Comparative genomic study of the Penicillium genus elucidates a diverse pangenome and 15 lateral gene transfer events.</title>
        <authorList>
            <person name="Petersen C."/>
            <person name="Sorensen T."/>
            <person name="Nielsen M.R."/>
            <person name="Sondergaard T.E."/>
            <person name="Sorensen J.L."/>
            <person name="Fitzpatrick D.A."/>
            <person name="Frisvad J.C."/>
            <person name="Nielsen K.L."/>
        </authorList>
    </citation>
    <scope>NUCLEOTIDE SEQUENCE</scope>
    <source>
        <strain evidence="1">IBT 17514</strain>
    </source>
</reference>
<name>A0AAD6HFU8_9EURO</name>
<proteinExistence type="predicted"/>